<feature type="domain" description="Methyltransferase type 11" evidence="1">
    <location>
        <begin position="47"/>
        <end position="96"/>
    </location>
</feature>
<dbReference type="Proteomes" id="UP000019849">
    <property type="component" value="Unassembled WGS sequence"/>
</dbReference>
<name>A0A011U9S9_9HYPH</name>
<dbReference type="AlphaFoldDB" id="A0A011U9S9"/>
<dbReference type="GO" id="GO:0008757">
    <property type="term" value="F:S-adenosylmethionine-dependent methyltransferase activity"/>
    <property type="evidence" value="ECO:0007669"/>
    <property type="project" value="InterPro"/>
</dbReference>
<evidence type="ECO:0000259" key="1">
    <source>
        <dbReference type="Pfam" id="PF08241"/>
    </source>
</evidence>
<comment type="caution">
    <text evidence="2">The sequence shown here is derived from an EMBL/GenBank/DDBJ whole genome shotgun (WGS) entry which is preliminary data.</text>
</comment>
<accession>A0A011U9S9</accession>
<dbReference type="InterPro" id="IPR029063">
    <property type="entry name" value="SAM-dependent_MTases_sf"/>
</dbReference>
<sequence>MEYERLDKLHFQGPILDVGGGGKSLYRDLLPADIAYESINIDPAIAPTYLIEPGGEFPVADDSFPTCLCFNTLEHVYDAKFVIGEIHRVLKPGGVAHITVPFIFRIHGHPDDYFRATPSWWRETLQRAGFSEVVLHPLVWGRYTSGANISGYRGILRRLRFHLAHLADLVYARLAFTGSDGCYSGRRGERICATSPGWFISASK</sequence>
<dbReference type="STRING" id="69279.BG36_13770"/>
<reference evidence="2 3" key="1">
    <citation type="submission" date="2014-02" db="EMBL/GenBank/DDBJ databases">
        <title>Aquamicrobium defluvii Genome sequencing.</title>
        <authorList>
            <person name="Wang X."/>
        </authorList>
    </citation>
    <scope>NUCLEOTIDE SEQUENCE [LARGE SCALE GENOMIC DNA]</scope>
    <source>
        <strain evidence="2 3">W13Z1</strain>
    </source>
</reference>
<dbReference type="eggNOG" id="COG2226">
    <property type="taxonomic scope" value="Bacteria"/>
</dbReference>
<dbReference type="Pfam" id="PF08241">
    <property type="entry name" value="Methyltransf_11"/>
    <property type="match status" value="1"/>
</dbReference>
<evidence type="ECO:0000313" key="2">
    <source>
        <dbReference type="EMBL" id="EXL02866.1"/>
    </source>
</evidence>
<gene>
    <name evidence="2" type="ORF">BG36_13770</name>
</gene>
<dbReference type="EMBL" id="JENY01000028">
    <property type="protein sequence ID" value="EXL02866.1"/>
    <property type="molecule type" value="Genomic_DNA"/>
</dbReference>
<dbReference type="PATRIC" id="fig|69279.3.peg.3848"/>
<dbReference type="Gene3D" id="3.40.50.150">
    <property type="entry name" value="Vaccinia Virus protein VP39"/>
    <property type="match status" value="1"/>
</dbReference>
<evidence type="ECO:0000313" key="3">
    <source>
        <dbReference type="Proteomes" id="UP000019849"/>
    </source>
</evidence>
<dbReference type="HOGENOM" id="CLU_1340956_0_0_5"/>
<dbReference type="SUPFAM" id="SSF53335">
    <property type="entry name" value="S-adenosyl-L-methionine-dependent methyltransferases"/>
    <property type="match status" value="1"/>
</dbReference>
<dbReference type="InterPro" id="IPR013216">
    <property type="entry name" value="Methyltransf_11"/>
</dbReference>
<organism evidence="2 3">
    <name type="scientific">Aquamicrobium defluvii</name>
    <dbReference type="NCBI Taxonomy" id="69279"/>
    <lineage>
        <taxon>Bacteria</taxon>
        <taxon>Pseudomonadati</taxon>
        <taxon>Pseudomonadota</taxon>
        <taxon>Alphaproteobacteria</taxon>
        <taxon>Hyphomicrobiales</taxon>
        <taxon>Phyllobacteriaceae</taxon>
        <taxon>Aquamicrobium</taxon>
    </lineage>
</organism>
<proteinExistence type="predicted"/>
<protein>
    <recommendedName>
        <fullName evidence="1">Methyltransferase type 11 domain-containing protein</fullName>
    </recommendedName>
</protein>